<sequence>MDGYRGQITSQPSFSVHSCMEPQKTDKVVEVQKTQGLSELGSLCPNKSLLEYSIAALSPFQAFGQIAGSAHHVLGAAASVAKKTGQIGKAFVEDFAMTTASTLSSALFSEAAARMVGFAASLSQAGLALLDEVSGGLPVSVDVVTPLLRKAGIEVSDMTPQELRQLSFSIAALHLGNSQTISLDNAKFRYHKPFTDYAIDISKVTLERLQPMKTGSKGNDAQMDFEAERLSMVLSYVPLNNGSSSNNASLKPTTVKLEIPVPKLSAKTNLLTLLGEYGANVAALLKSYMPGHEAVDYQSLQHFMVDEKTGVAFSAKTVGIEILEHGSMLEGFAQHGDTDKNPTLLFHNPHFGQENLQFVGMKPMVDSQPVVGFGLAEMDNIQAGPMTLKNGYVYLDEQANGSLRFNLETNFKSLNEYCPEWLPKHLRKKVTASQDAERKCVLCIDLKVREGMLDLDRLWATGFNEGGVNLVQKLLTHCLLASLNSKKTRIAEDRLTVAVPVKPRGELRSRPDDVLGIVPEGYHLEGNGDIAVTPQTRRAQPGGLKGLAAFLQSARDKIEKMDKKSEKLKQNIKKVKNKLKNSEKVTVNTWLPIPEETKAFRTVEGGRGKIDMFTLLAESGYDWRPKK</sequence>
<evidence type="ECO:0000313" key="3">
    <source>
        <dbReference type="Proteomes" id="UP001500604"/>
    </source>
</evidence>
<dbReference type="RefSeq" id="WP_345196159.1">
    <property type="nucleotide sequence ID" value="NZ_BAABFL010000358.1"/>
</dbReference>
<accession>A0ABP8V1G9</accession>
<reference evidence="3" key="1">
    <citation type="journal article" date="2019" name="Int. J. Syst. Evol. Microbiol.">
        <title>The Global Catalogue of Microorganisms (GCM) 10K type strain sequencing project: providing services to taxonomists for standard genome sequencing and annotation.</title>
        <authorList>
            <consortium name="The Broad Institute Genomics Platform"/>
            <consortium name="The Broad Institute Genome Sequencing Center for Infectious Disease"/>
            <person name="Wu L."/>
            <person name="Ma J."/>
        </authorList>
    </citation>
    <scope>NUCLEOTIDE SEQUENCE [LARGE SCALE GENOMIC DNA]</scope>
    <source>
        <strain evidence="3">JCM 17805</strain>
    </source>
</reference>
<name>A0ABP8V1G9_9GAMM</name>
<proteinExistence type="predicted"/>
<dbReference type="Proteomes" id="UP001500604">
    <property type="component" value="Unassembled WGS sequence"/>
</dbReference>
<keyword evidence="3" id="KW-1185">Reference proteome</keyword>
<keyword evidence="1" id="KW-0175">Coiled coil</keyword>
<gene>
    <name evidence="2" type="ORF">GCM10023116_23510</name>
</gene>
<comment type="caution">
    <text evidence="2">The sequence shown here is derived from an EMBL/GenBank/DDBJ whole genome shotgun (WGS) entry which is preliminary data.</text>
</comment>
<organism evidence="2 3">
    <name type="scientific">Kistimonas scapharcae</name>
    <dbReference type="NCBI Taxonomy" id="1036133"/>
    <lineage>
        <taxon>Bacteria</taxon>
        <taxon>Pseudomonadati</taxon>
        <taxon>Pseudomonadota</taxon>
        <taxon>Gammaproteobacteria</taxon>
        <taxon>Oceanospirillales</taxon>
        <taxon>Endozoicomonadaceae</taxon>
        <taxon>Kistimonas</taxon>
    </lineage>
</organism>
<evidence type="ECO:0000313" key="2">
    <source>
        <dbReference type="EMBL" id="GAA4650068.1"/>
    </source>
</evidence>
<dbReference type="EMBL" id="BAABFL010000358">
    <property type="protein sequence ID" value="GAA4650068.1"/>
    <property type="molecule type" value="Genomic_DNA"/>
</dbReference>
<feature type="coiled-coil region" evidence="1">
    <location>
        <begin position="551"/>
        <end position="585"/>
    </location>
</feature>
<protein>
    <submittedName>
        <fullName evidence="2">Uncharacterized protein</fullName>
    </submittedName>
</protein>
<evidence type="ECO:0000256" key="1">
    <source>
        <dbReference type="SAM" id="Coils"/>
    </source>
</evidence>